<gene>
    <name evidence="1" type="ORF">AU468_06680</name>
</gene>
<protein>
    <recommendedName>
        <fullName evidence="3">Organic solvent tolerance-like N-terminal domain-containing protein</fullName>
    </recommendedName>
</protein>
<proteinExistence type="predicted"/>
<accession>A0A2S4JS16</accession>
<dbReference type="RefSeq" id="WP_103680036.1">
    <property type="nucleotide sequence ID" value="NZ_LPWH01000062.1"/>
</dbReference>
<sequence length="243" mass="27025">MIPSPGTGADTGALGRRVPGLPVVLCLVLFSSGIGPWLPGFRAPGLLPLGAESFRFSGDETEIILARGRERTVLRGNARLESSDITLLADEIELYGPDFRYAEPRRNVRLLDGKRGFSITADTVWFDRETENSRASGHVVVDDEANGLVVKGGFLETRLGGDLLILQMSVRVLREDLTARAQFLRYRRQEEILELSGFPRVFWKGDEYRAARIIMNLATDEIELQGQVEGSIFLEESASREEE</sequence>
<reference evidence="2" key="1">
    <citation type="submission" date="2015-12" db="EMBL/GenBank/DDBJ databases">
        <authorList>
            <person name="Lodha T.D."/>
            <person name="Chintalapati S."/>
            <person name="Chintalapati V.R."/>
            <person name="Sravanthi T."/>
        </authorList>
    </citation>
    <scope>NUCLEOTIDE SEQUENCE [LARGE SCALE GENOMIC DNA]</scope>
    <source>
        <strain evidence="2">JC133</strain>
    </source>
</reference>
<dbReference type="Gene3D" id="2.60.450.10">
    <property type="entry name" value="Lipopolysaccharide (LPS) transport protein A like domain"/>
    <property type="match status" value="1"/>
</dbReference>
<dbReference type="OrthoDB" id="368905at2"/>
<organism evidence="1 2">
    <name type="scientific">Alkalispirochaeta sphaeroplastigenens</name>
    <dbReference type="NCBI Taxonomy" id="1187066"/>
    <lineage>
        <taxon>Bacteria</taxon>
        <taxon>Pseudomonadati</taxon>
        <taxon>Spirochaetota</taxon>
        <taxon>Spirochaetia</taxon>
        <taxon>Spirochaetales</taxon>
        <taxon>Spirochaetaceae</taxon>
        <taxon>Alkalispirochaeta</taxon>
    </lineage>
</organism>
<keyword evidence="2" id="KW-1185">Reference proteome</keyword>
<dbReference type="Proteomes" id="UP000237350">
    <property type="component" value="Unassembled WGS sequence"/>
</dbReference>
<comment type="caution">
    <text evidence="1">The sequence shown here is derived from an EMBL/GenBank/DDBJ whole genome shotgun (WGS) entry which is preliminary data.</text>
</comment>
<dbReference type="EMBL" id="LPWH01000062">
    <property type="protein sequence ID" value="POR02270.1"/>
    <property type="molecule type" value="Genomic_DNA"/>
</dbReference>
<evidence type="ECO:0000313" key="2">
    <source>
        <dbReference type="Proteomes" id="UP000237350"/>
    </source>
</evidence>
<evidence type="ECO:0008006" key="3">
    <source>
        <dbReference type="Google" id="ProtNLM"/>
    </source>
</evidence>
<evidence type="ECO:0000313" key="1">
    <source>
        <dbReference type="EMBL" id="POR02270.1"/>
    </source>
</evidence>
<name>A0A2S4JS16_9SPIO</name>
<dbReference type="AlphaFoldDB" id="A0A2S4JS16"/>